<gene>
    <name evidence="4" type="ORF">KDA82_03890</name>
</gene>
<comment type="similarity">
    <text evidence="1">Belongs to the enoyl-CoA hydratase/isomerase family.</text>
</comment>
<dbReference type="EMBL" id="JAGSMN010000076">
    <property type="protein sequence ID" value="MBR7672188.1"/>
    <property type="molecule type" value="Genomic_DNA"/>
</dbReference>
<evidence type="ECO:0000256" key="2">
    <source>
        <dbReference type="SAM" id="MobiDB-lite"/>
    </source>
</evidence>
<dbReference type="PANTHER" id="PTHR43841:SF1">
    <property type="entry name" value="3-HYDROXYACYL-THIOESTER DEHYDRATASE X"/>
    <property type="match status" value="1"/>
</dbReference>
<organism evidence="4 5">
    <name type="scientific">Streptomyces daliensis</name>
    <dbReference type="NCBI Taxonomy" id="299421"/>
    <lineage>
        <taxon>Bacteria</taxon>
        <taxon>Bacillati</taxon>
        <taxon>Actinomycetota</taxon>
        <taxon>Actinomycetes</taxon>
        <taxon>Kitasatosporales</taxon>
        <taxon>Streptomycetaceae</taxon>
        <taxon>Streptomyces</taxon>
    </lineage>
</organism>
<accession>A0A8T4IJT4</accession>
<feature type="region of interest" description="Disordered" evidence="2">
    <location>
        <begin position="164"/>
        <end position="191"/>
    </location>
</feature>
<evidence type="ECO:0000259" key="3">
    <source>
        <dbReference type="Pfam" id="PF01575"/>
    </source>
</evidence>
<evidence type="ECO:0000256" key="1">
    <source>
        <dbReference type="ARBA" id="ARBA00005254"/>
    </source>
</evidence>
<feature type="region of interest" description="Disordered" evidence="2">
    <location>
        <begin position="293"/>
        <end position="316"/>
    </location>
</feature>
<dbReference type="Pfam" id="PF01575">
    <property type="entry name" value="MaoC_dehydratas"/>
    <property type="match status" value="1"/>
</dbReference>
<sequence length="316" mass="34373">MITTQTRTQRLSTAPRLGPLLARGAVVSVGKRGPYDGARLPATRLVLRETPVDADALRAYADVCRFEAGGTLPPTYPHILGFPLAMRLMAGRDFPFPLLGLVHMDIELTQYKALPATARPEISVQAEGLEPHRKGSRFGMVTEARLDGETVWHSRSTYLCRHRTGARPQEPSGKQAAQASRAADEPLPVRDTWELPGGLGRRYAAASGDRNPIHLHPLTAKLFGFPRHIAHGMWTFARCLAEAFPEHDGGDGRLGARAEFKAPVHLPTTVAYGERDGAFELRGTGERARLHLTGRVGRESSGTPSSGSLDRPSRSS</sequence>
<dbReference type="SUPFAM" id="SSF54637">
    <property type="entry name" value="Thioesterase/thiol ester dehydrase-isomerase"/>
    <property type="match status" value="2"/>
</dbReference>
<proteinExistence type="inferred from homology"/>
<feature type="domain" description="MaoC-like" evidence="3">
    <location>
        <begin position="201"/>
        <end position="270"/>
    </location>
</feature>
<dbReference type="InterPro" id="IPR029069">
    <property type="entry name" value="HotDog_dom_sf"/>
</dbReference>
<keyword evidence="5" id="KW-1185">Reference proteome</keyword>
<evidence type="ECO:0000313" key="4">
    <source>
        <dbReference type="EMBL" id="MBR7672188.1"/>
    </source>
</evidence>
<dbReference type="InterPro" id="IPR002539">
    <property type="entry name" value="MaoC-like_dom"/>
</dbReference>
<protein>
    <recommendedName>
        <fullName evidence="3">MaoC-like domain-containing protein</fullName>
    </recommendedName>
</protein>
<feature type="compositionally biased region" description="Basic and acidic residues" evidence="2">
    <location>
        <begin position="182"/>
        <end position="191"/>
    </location>
</feature>
<comment type="caution">
    <text evidence="4">The sequence shown here is derived from an EMBL/GenBank/DDBJ whole genome shotgun (WGS) entry which is preliminary data.</text>
</comment>
<dbReference type="PANTHER" id="PTHR43841">
    <property type="entry name" value="3-HYDROXYACYL-THIOESTER DEHYDRATASE HTDX-RELATED"/>
    <property type="match status" value="1"/>
</dbReference>
<dbReference type="Gene3D" id="3.10.129.10">
    <property type="entry name" value="Hotdog Thioesterase"/>
    <property type="match status" value="1"/>
</dbReference>
<name>A0A8T4IJT4_9ACTN</name>
<dbReference type="AlphaFoldDB" id="A0A8T4IJT4"/>
<evidence type="ECO:0000313" key="5">
    <source>
        <dbReference type="Proteomes" id="UP000675554"/>
    </source>
</evidence>
<reference evidence="4" key="1">
    <citation type="submission" date="2021-04" db="EMBL/GenBank/DDBJ databases">
        <title>Sequencing of actinobacteria type strains.</title>
        <authorList>
            <person name="Nguyen G.-S."/>
            <person name="Wentzel A."/>
        </authorList>
    </citation>
    <scope>NUCLEOTIDE SEQUENCE</scope>
    <source>
        <strain evidence="4">DSM 42095</strain>
    </source>
</reference>
<dbReference type="Proteomes" id="UP000675554">
    <property type="component" value="Unassembled WGS sequence"/>
</dbReference>
<dbReference type="CDD" id="cd03441">
    <property type="entry name" value="R_hydratase_like"/>
    <property type="match status" value="1"/>
</dbReference>